<protein>
    <submittedName>
        <fullName evidence="1">Uncharacterized protein</fullName>
    </submittedName>
</protein>
<accession>A0A7X5F253</accession>
<dbReference type="AlphaFoldDB" id="A0A7X5F253"/>
<sequence>MSASDNTVTIDGKVYQLSALSAEAQNQLRNLQEVDRKIAMAKNEIETMTTWRTIHSHALKVELDKMA</sequence>
<comment type="caution">
    <text evidence="1">The sequence shown here is derived from an EMBL/GenBank/DDBJ whole genome shotgun (WGS) entry which is preliminary data.</text>
</comment>
<proteinExistence type="predicted"/>
<evidence type="ECO:0000313" key="1">
    <source>
        <dbReference type="EMBL" id="NBN78356.1"/>
    </source>
</evidence>
<dbReference type="Proteomes" id="UP000586722">
    <property type="component" value="Unassembled WGS sequence"/>
</dbReference>
<gene>
    <name evidence="1" type="ORF">GWI72_08765</name>
</gene>
<evidence type="ECO:0000313" key="2">
    <source>
        <dbReference type="Proteomes" id="UP000586722"/>
    </source>
</evidence>
<organism evidence="1 2">
    <name type="scientific">Pannonibacter tanglangensis</name>
    <dbReference type="NCBI Taxonomy" id="2750084"/>
    <lineage>
        <taxon>Bacteria</taxon>
        <taxon>Pseudomonadati</taxon>
        <taxon>Pseudomonadota</taxon>
        <taxon>Alphaproteobacteria</taxon>
        <taxon>Hyphomicrobiales</taxon>
        <taxon>Stappiaceae</taxon>
        <taxon>Pannonibacter</taxon>
    </lineage>
</organism>
<dbReference type="RefSeq" id="WP_161673874.1">
    <property type="nucleotide sequence ID" value="NZ_JAABLP010000001.1"/>
</dbReference>
<reference evidence="1 2" key="1">
    <citation type="submission" date="2020-01" db="EMBL/GenBank/DDBJ databases">
        <authorList>
            <person name="Peng S.Y."/>
            <person name="Li J."/>
            <person name="Wang M."/>
            <person name="Wang L."/>
            <person name="Wang C.Q."/>
            <person name="Wang J.R."/>
        </authorList>
    </citation>
    <scope>NUCLEOTIDE SEQUENCE [LARGE SCALE GENOMIC DNA]</scope>
    <source>
        <strain evidence="1 2">XCT-53</strain>
    </source>
</reference>
<dbReference type="EMBL" id="JAABLQ010000001">
    <property type="protein sequence ID" value="NBN78356.1"/>
    <property type="molecule type" value="Genomic_DNA"/>
</dbReference>
<keyword evidence="2" id="KW-1185">Reference proteome</keyword>
<name>A0A7X5F253_9HYPH</name>